<sequence length="177" mass="19972">MSACVILGFTIRPSPSTSQLHSGPGLCFRIWAQPHHFGMVSASEALSRYKPTKPPNGERRNLQVRCNPNQLPTLGRVFLFTSIFQKSNVSFAAHNSKRRLVKSLVSIPDTLFYEPGLIVHISDVLHKGSPAFSTQEFPCLGVIWLCIIFRKHDRNTQLHRMQTVVSDGFCNHLLSRF</sequence>
<protein>
    <submittedName>
        <fullName evidence="1">Uncharacterized protein</fullName>
    </submittedName>
</protein>
<evidence type="ECO:0000313" key="2">
    <source>
        <dbReference type="Proteomes" id="UP000029981"/>
    </source>
</evidence>
<reference evidence="1 2" key="3">
    <citation type="journal article" date="2010" name="BMC Genomics">
        <title>Transcriptome sequencing and comparative analysis of cucumber flowers with different sex types.</title>
        <authorList>
            <person name="Guo S."/>
            <person name="Zheng Y."/>
            <person name="Joung J.G."/>
            <person name="Liu S."/>
            <person name="Zhang Z."/>
            <person name="Crasta O.R."/>
            <person name="Sobral B.W."/>
            <person name="Xu Y."/>
            <person name="Huang S."/>
            <person name="Fei Z."/>
        </authorList>
    </citation>
    <scope>NUCLEOTIDE SEQUENCE [LARGE SCALE GENOMIC DNA]</scope>
    <source>
        <strain evidence="2">cv. 9930</strain>
    </source>
</reference>
<proteinExistence type="predicted"/>
<dbReference type="Gramene" id="KGN46209">
    <property type="protein sequence ID" value="KGN46209"/>
    <property type="gene ID" value="Csa_6G074610"/>
</dbReference>
<evidence type="ECO:0000313" key="1">
    <source>
        <dbReference type="EMBL" id="KGN46209.1"/>
    </source>
</evidence>
<accession>A0A0A0KBH4</accession>
<dbReference type="Proteomes" id="UP000029981">
    <property type="component" value="Chromosome 6"/>
</dbReference>
<dbReference type="EMBL" id="CM002927">
    <property type="protein sequence ID" value="KGN46209.1"/>
    <property type="molecule type" value="Genomic_DNA"/>
</dbReference>
<reference evidence="1 2" key="4">
    <citation type="journal article" date="2011" name="BMC Genomics">
        <title>RNA-Seq improves annotation of protein-coding genes in the cucumber genome.</title>
        <authorList>
            <person name="Li Z."/>
            <person name="Zhang Z."/>
            <person name="Yan P."/>
            <person name="Huang S."/>
            <person name="Fei Z."/>
            <person name="Lin K."/>
        </authorList>
    </citation>
    <scope>NUCLEOTIDE SEQUENCE [LARGE SCALE GENOMIC DNA]</scope>
    <source>
        <strain evidence="2">cv. 9930</strain>
    </source>
</reference>
<name>A0A0A0KBH4_CUCSA</name>
<organism evidence="1 2">
    <name type="scientific">Cucumis sativus</name>
    <name type="common">Cucumber</name>
    <dbReference type="NCBI Taxonomy" id="3659"/>
    <lineage>
        <taxon>Eukaryota</taxon>
        <taxon>Viridiplantae</taxon>
        <taxon>Streptophyta</taxon>
        <taxon>Embryophyta</taxon>
        <taxon>Tracheophyta</taxon>
        <taxon>Spermatophyta</taxon>
        <taxon>Magnoliopsida</taxon>
        <taxon>eudicotyledons</taxon>
        <taxon>Gunneridae</taxon>
        <taxon>Pentapetalae</taxon>
        <taxon>rosids</taxon>
        <taxon>fabids</taxon>
        <taxon>Cucurbitales</taxon>
        <taxon>Cucurbitaceae</taxon>
        <taxon>Benincaseae</taxon>
        <taxon>Cucumis</taxon>
    </lineage>
</organism>
<reference evidence="1 2" key="2">
    <citation type="journal article" date="2009" name="PLoS ONE">
        <title>An integrated genetic and cytogenetic map of the cucumber genome.</title>
        <authorList>
            <person name="Ren Y."/>
            <person name="Zhang Z."/>
            <person name="Liu J."/>
            <person name="Staub J.E."/>
            <person name="Han Y."/>
            <person name="Cheng Z."/>
            <person name="Li X."/>
            <person name="Lu J."/>
            <person name="Miao H."/>
            <person name="Kang H."/>
            <person name="Xie B."/>
            <person name="Gu X."/>
            <person name="Wang X."/>
            <person name="Du Y."/>
            <person name="Jin W."/>
            <person name="Huang S."/>
        </authorList>
    </citation>
    <scope>NUCLEOTIDE SEQUENCE [LARGE SCALE GENOMIC DNA]</scope>
    <source>
        <strain evidence="2">cv. 9930</strain>
    </source>
</reference>
<dbReference type="AlphaFoldDB" id="A0A0A0KBH4"/>
<gene>
    <name evidence="1" type="ORF">Csa_6G074610</name>
</gene>
<reference evidence="1 2" key="1">
    <citation type="journal article" date="2009" name="Nat. Genet.">
        <title>The genome of the cucumber, Cucumis sativus L.</title>
        <authorList>
            <person name="Huang S."/>
            <person name="Li R."/>
            <person name="Zhang Z."/>
            <person name="Li L."/>
            <person name="Gu X."/>
            <person name="Fan W."/>
            <person name="Lucas W.J."/>
            <person name="Wang X."/>
            <person name="Xie B."/>
            <person name="Ni P."/>
            <person name="Ren Y."/>
            <person name="Zhu H."/>
            <person name="Li J."/>
            <person name="Lin K."/>
            <person name="Jin W."/>
            <person name="Fei Z."/>
            <person name="Li G."/>
            <person name="Staub J."/>
            <person name="Kilian A."/>
            <person name="van der Vossen E.A."/>
            <person name="Wu Y."/>
            <person name="Guo J."/>
            <person name="He J."/>
            <person name="Jia Z."/>
            <person name="Ren Y."/>
            <person name="Tian G."/>
            <person name="Lu Y."/>
            <person name="Ruan J."/>
            <person name="Qian W."/>
            <person name="Wang M."/>
            <person name="Huang Q."/>
            <person name="Li B."/>
            <person name="Xuan Z."/>
            <person name="Cao J."/>
            <person name="Asan"/>
            <person name="Wu Z."/>
            <person name="Zhang J."/>
            <person name="Cai Q."/>
            <person name="Bai Y."/>
            <person name="Zhao B."/>
            <person name="Han Y."/>
            <person name="Li Y."/>
            <person name="Li X."/>
            <person name="Wang S."/>
            <person name="Shi Q."/>
            <person name="Liu S."/>
            <person name="Cho W.K."/>
            <person name="Kim J.Y."/>
            <person name="Xu Y."/>
            <person name="Heller-Uszynska K."/>
            <person name="Miao H."/>
            <person name="Cheng Z."/>
            <person name="Zhang S."/>
            <person name="Wu J."/>
            <person name="Yang Y."/>
            <person name="Kang H."/>
            <person name="Li M."/>
            <person name="Liang H."/>
            <person name="Ren X."/>
            <person name="Shi Z."/>
            <person name="Wen M."/>
            <person name="Jian M."/>
            <person name="Yang H."/>
            <person name="Zhang G."/>
            <person name="Yang Z."/>
            <person name="Chen R."/>
            <person name="Liu S."/>
            <person name="Li J."/>
            <person name="Ma L."/>
            <person name="Liu H."/>
            <person name="Zhou Y."/>
            <person name="Zhao J."/>
            <person name="Fang X."/>
            <person name="Li G."/>
            <person name="Fang L."/>
            <person name="Li Y."/>
            <person name="Liu D."/>
            <person name="Zheng H."/>
            <person name="Zhang Y."/>
            <person name="Qin N."/>
            <person name="Li Z."/>
            <person name="Yang G."/>
            <person name="Yang S."/>
            <person name="Bolund L."/>
            <person name="Kristiansen K."/>
            <person name="Zheng H."/>
            <person name="Li S."/>
            <person name="Zhang X."/>
            <person name="Yang H."/>
            <person name="Wang J."/>
            <person name="Sun R."/>
            <person name="Zhang B."/>
            <person name="Jiang S."/>
            <person name="Wang J."/>
            <person name="Du Y."/>
            <person name="Li S."/>
        </authorList>
    </citation>
    <scope>NUCLEOTIDE SEQUENCE [LARGE SCALE GENOMIC DNA]</scope>
    <source>
        <strain evidence="2">cv. 9930</strain>
    </source>
</reference>
<keyword evidence="2" id="KW-1185">Reference proteome</keyword>